<evidence type="ECO:0000256" key="1">
    <source>
        <dbReference type="ARBA" id="ARBA00022723"/>
    </source>
</evidence>
<evidence type="ECO:0000256" key="3">
    <source>
        <dbReference type="ARBA" id="ARBA00022833"/>
    </source>
</evidence>
<dbReference type="InterPro" id="IPR017907">
    <property type="entry name" value="Znf_RING_CS"/>
</dbReference>
<gene>
    <name evidence="5" type="ORF">RFI_27452</name>
</gene>
<evidence type="ECO:0000313" key="5">
    <source>
        <dbReference type="EMBL" id="ETO09925.1"/>
    </source>
</evidence>
<sequence length="449" mass="52308">NSFNKRVSEHNPNDLFAATATINQNTKFRKDNAISVESYPFPCRRLEEADCTRGSCALCGRSFYVYHKYEKICQFPCGHYMCKNCAHTFILSCYREHLKWSNNVNNLDKEYVCYMVRNNKLNSDAAYALPRLVESRCPVFINANIKCNKCIFCPCMEEECIKVRTFATEHSNIDKIQKYPQKICGFNARSAEILARYRKHVRLWKNNQSLPFDLADLQPKDYDDIPIIELENTKQTNNRTQPSLLHMDNHIIDNSLYLNNNREDSMSVSKGFDDMEKLDTLHVPVQQSTHTKSVRLSFQEKRKRRLDEMEEEEVFVDPKKPNKRQKKLSESDSNPFANFQRETEEQMEQMKRFQQVQYIYYMRYVQYMQHNITQLMNLATNVSSNQLISPTTIQAVMPISFVESVNIGVSISDGVSKNIKPKINELVKGVDTSIVEQAGSINLVDEIKR</sequence>
<keyword evidence="1" id="KW-0479">Metal-binding</keyword>
<comment type="caution">
    <text evidence="5">The sequence shown here is derived from an EMBL/GenBank/DDBJ whole genome shotgun (WGS) entry which is preliminary data.</text>
</comment>
<dbReference type="EMBL" id="ASPP01023812">
    <property type="protein sequence ID" value="ETO09925.1"/>
    <property type="molecule type" value="Genomic_DNA"/>
</dbReference>
<organism evidence="5 6">
    <name type="scientific">Reticulomyxa filosa</name>
    <dbReference type="NCBI Taxonomy" id="46433"/>
    <lineage>
        <taxon>Eukaryota</taxon>
        <taxon>Sar</taxon>
        <taxon>Rhizaria</taxon>
        <taxon>Retaria</taxon>
        <taxon>Foraminifera</taxon>
        <taxon>Monothalamids</taxon>
        <taxon>Reticulomyxidae</taxon>
        <taxon>Reticulomyxa</taxon>
    </lineage>
</organism>
<keyword evidence="2" id="KW-0863">Zinc-finger</keyword>
<evidence type="ECO:0000256" key="4">
    <source>
        <dbReference type="SAM" id="MobiDB-lite"/>
    </source>
</evidence>
<protein>
    <recommendedName>
        <fullName evidence="7">RING-type domain-containing protein</fullName>
    </recommendedName>
</protein>
<name>X6MA84_RETFI</name>
<dbReference type="AlphaFoldDB" id="X6MA84"/>
<keyword evidence="3" id="KW-0862">Zinc</keyword>
<feature type="non-terminal residue" evidence="5">
    <location>
        <position position="1"/>
    </location>
</feature>
<evidence type="ECO:0000313" key="6">
    <source>
        <dbReference type="Proteomes" id="UP000023152"/>
    </source>
</evidence>
<keyword evidence="6" id="KW-1185">Reference proteome</keyword>
<feature type="region of interest" description="Disordered" evidence="4">
    <location>
        <begin position="307"/>
        <end position="338"/>
    </location>
</feature>
<dbReference type="GO" id="GO:0008270">
    <property type="term" value="F:zinc ion binding"/>
    <property type="evidence" value="ECO:0007669"/>
    <property type="project" value="UniProtKB-KW"/>
</dbReference>
<evidence type="ECO:0008006" key="7">
    <source>
        <dbReference type="Google" id="ProtNLM"/>
    </source>
</evidence>
<proteinExistence type="predicted"/>
<accession>X6MA84</accession>
<evidence type="ECO:0000256" key="2">
    <source>
        <dbReference type="ARBA" id="ARBA00022771"/>
    </source>
</evidence>
<reference evidence="5 6" key="1">
    <citation type="journal article" date="2013" name="Curr. Biol.">
        <title>The Genome of the Foraminiferan Reticulomyxa filosa.</title>
        <authorList>
            <person name="Glockner G."/>
            <person name="Hulsmann N."/>
            <person name="Schleicher M."/>
            <person name="Noegel A.A."/>
            <person name="Eichinger L."/>
            <person name="Gallinger C."/>
            <person name="Pawlowski J."/>
            <person name="Sierra R."/>
            <person name="Euteneuer U."/>
            <person name="Pillet L."/>
            <person name="Moustafa A."/>
            <person name="Platzer M."/>
            <person name="Groth M."/>
            <person name="Szafranski K."/>
            <person name="Schliwa M."/>
        </authorList>
    </citation>
    <scope>NUCLEOTIDE SEQUENCE [LARGE SCALE GENOMIC DNA]</scope>
</reference>
<dbReference type="Proteomes" id="UP000023152">
    <property type="component" value="Unassembled WGS sequence"/>
</dbReference>
<dbReference type="PROSITE" id="PS00518">
    <property type="entry name" value="ZF_RING_1"/>
    <property type="match status" value="1"/>
</dbReference>